<sequence length="171" mass="19951">MTIEKTINSLRKLYAHGTRKIQCNEGYVYDSELIFYEPSSASDISLLLESYSPLPEDYLKFLSITNGFRPFSEVPITGETDIFSIDEVLEINKHYVHPSMIMIACTNDDYLILDTKDVAQGKSEYMYVIEGGGCPFEYARSLYCDFQTWLDRFCMAQGNKYWTWRVEDRKF</sequence>
<organism evidence="2 3">
    <name type="scientific">Paenibacillus agilis</name>
    <dbReference type="NCBI Taxonomy" id="3020863"/>
    <lineage>
        <taxon>Bacteria</taxon>
        <taxon>Bacillati</taxon>
        <taxon>Bacillota</taxon>
        <taxon>Bacilli</taxon>
        <taxon>Bacillales</taxon>
        <taxon>Paenibacillaceae</taxon>
        <taxon>Paenibacillus</taxon>
    </lineage>
</organism>
<evidence type="ECO:0000313" key="2">
    <source>
        <dbReference type="EMBL" id="TVX93729.1"/>
    </source>
</evidence>
<gene>
    <name evidence="2" type="ORF">FPZ44_12070</name>
</gene>
<dbReference type="Pfam" id="PF09346">
    <property type="entry name" value="SMI1_KNR4"/>
    <property type="match status" value="1"/>
</dbReference>
<dbReference type="AlphaFoldDB" id="A0A559J1G7"/>
<dbReference type="SUPFAM" id="SSF160631">
    <property type="entry name" value="SMI1/KNR4-like"/>
    <property type="match status" value="1"/>
</dbReference>
<feature type="domain" description="Knr4/Smi1-like" evidence="1">
    <location>
        <begin position="38"/>
        <end position="152"/>
    </location>
</feature>
<accession>A0A559J1G7</accession>
<dbReference type="OrthoDB" id="2355620at2"/>
<dbReference type="RefSeq" id="WP_144990495.1">
    <property type="nucleotide sequence ID" value="NZ_VNJK01000001.1"/>
</dbReference>
<dbReference type="EMBL" id="VNJK01000001">
    <property type="protein sequence ID" value="TVX93729.1"/>
    <property type="molecule type" value="Genomic_DNA"/>
</dbReference>
<evidence type="ECO:0000259" key="1">
    <source>
        <dbReference type="SMART" id="SM00860"/>
    </source>
</evidence>
<name>A0A559J1G7_9BACL</name>
<reference evidence="2 3" key="1">
    <citation type="submission" date="2019-07" db="EMBL/GenBank/DDBJ databases">
        <authorList>
            <person name="Kim J."/>
        </authorList>
    </citation>
    <scope>NUCLEOTIDE SEQUENCE [LARGE SCALE GENOMIC DNA]</scope>
    <source>
        <strain evidence="2 3">N4</strain>
    </source>
</reference>
<keyword evidence="3" id="KW-1185">Reference proteome</keyword>
<evidence type="ECO:0000313" key="3">
    <source>
        <dbReference type="Proteomes" id="UP000318102"/>
    </source>
</evidence>
<dbReference type="Gene3D" id="3.40.1580.10">
    <property type="entry name" value="SMI1/KNR4-like"/>
    <property type="match status" value="1"/>
</dbReference>
<dbReference type="InterPro" id="IPR037883">
    <property type="entry name" value="Knr4/Smi1-like_sf"/>
</dbReference>
<dbReference type="SMART" id="SM00860">
    <property type="entry name" value="SMI1_KNR4"/>
    <property type="match status" value="1"/>
</dbReference>
<proteinExistence type="predicted"/>
<protein>
    <submittedName>
        <fullName evidence="2">SMI1/KNR4 family protein</fullName>
    </submittedName>
</protein>
<dbReference type="InterPro" id="IPR018958">
    <property type="entry name" value="Knr4/Smi1-like_dom"/>
</dbReference>
<dbReference type="Proteomes" id="UP000318102">
    <property type="component" value="Unassembled WGS sequence"/>
</dbReference>
<comment type="caution">
    <text evidence="2">The sequence shown here is derived from an EMBL/GenBank/DDBJ whole genome shotgun (WGS) entry which is preliminary data.</text>
</comment>